<dbReference type="SUPFAM" id="SSF52540">
    <property type="entry name" value="P-loop containing nucleoside triphosphate hydrolases"/>
    <property type="match status" value="1"/>
</dbReference>
<dbReference type="KEGG" id="pswu:SY83_19085"/>
<dbReference type="Gene3D" id="3.40.50.300">
    <property type="entry name" value="P-loop containing nucleotide triphosphate hydrolases"/>
    <property type="match status" value="3"/>
</dbReference>
<sequence>MILDREQEIEQIRVNEVREKLQTRIAHMSPDVQDLREQVVEIRKDLWDEVTVNMSHTDDVNETMASLKQQSELLSERERSHRHTFLMLQKMNRLLPAPYFARIDFVEAETEEGHTSEQIYIGMSSFIDTDGETFLVYDWRTPIASLYYDYAPGPAAYDTPGGTVTGTMQLKRQFIIREGRIRYLFDTALTIGDEVLQQVLGMGADPQMKSIVATIQKEQNAVIRNDRSRLLIVEGAAGSGKTSAVMQRVAYLLYKHRTTLRADQMVLFSPNPLFNSYVSAVLPELGEENIRQTTFQDYLGSRLEPEFQVEDPYDQMEYELTATHQPGYNARLAGIRFKSSALFLQVLSRYKEHLERTGMRFRALKFRGHAVVSAEEMNAKFYSYPSSVRLANRVELMQEWLMERLAVLADEEVRKDWVQEELNYLDNEKYHKAYMRLRKRKGLGNSDLHEADEEEALLRRMVVDEHYKKLRARVRRQRFVHIPALYRQLFVGGTLLTELNDGELPEQWEEIGQYTLQNMDVSLLSYEDAAPYLYLSELVQGFRMNNTVRHVLIDEAQDYSVFQFEFLKRLFPRARMTAVGDFNQAIFTHEAAFRDEEAVANLYGEADTERLHLTRSYRSTREIVEFTRALVPGGERIEPFNRGGDKPRVTLAAAGADAAAGARHAAARIHALRGEGFASVAVICKTAAESLAAHAAIAQAGATEVALVTKRTQALPPGAVVIPAYLAKGVEFDAVVIYDASPAAYRRESERKLFYTACTRAMHVLELYAPGELSPFVAALDPGLYALNGVQEEQPAGHRVREGE</sequence>
<organism evidence="7 8">
    <name type="scientific">Paenibacillus swuensis</name>
    <dbReference type="NCBI Taxonomy" id="1178515"/>
    <lineage>
        <taxon>Bacteria</taxon>
        <taxon>Bacillati</taxon>
        <taxon>Bacillota</taxon>
        <taxon>Bacilli</taxon>
        <taxon>Bacillales</taxon>
        <taxon>Paenibacillaceae</taxon>
        <taxon>Paenibacillus</taxon>
    </lineage>
</organism>
<feature type="binding site" evidence="5">
    <location>
        <begin position="235"/>
        <end position="242"/>
    </location>
    <ligand>
        <name>ATP</name>
        <dbReference type="ChEBI" id="CHEBI:30616"/>
    </ligand>
</feature>
<keyword evidence="1 5" id="KW-0547">Nucleotide-binding</keyword>
<dbReference type="PROSITE" id="PS51198">
    <property type="entry name" value="UVRD_HELICASE_ATP_BIND"/>
    <property type="match status" value="1"/>
</dbReference>
<evidence type="ECO:0000256" key="5">
    <source>
        <dbReference type="PROSITE-ProRule" id="PRU00560"/>
    </source>
</evidence>
<dbReference type="Proteomes" id="UP000076927">
    <property type="component" value="Chromosome"/>
</dbReference>
<dbReference type="PANTHER" id="PTHR11070">
    <property type="entry name" value="UVRD / RECB / PCRA DNA HELICASE FAMILY MEMBER"/>
    <property type="match status" value="1"/>
</dbReference>
<dbReference type="InterPro" id="IPR000212">
    <property type="entry name" value="DNA_helicase_UvrD/REP"/>
</dbReference>
<dbReference type="NCBIfam" id="NF041464">
    <property type="entry name" value="HelD_BACSU"/>
    <property type="match status" value="1"/>
</dbReference>
<dbReference type="STRING" id="1178515.SY83_19085"/>
<evidence type="ECO:0000313" key="7">
    <source>
        <dbReference type="EMBL" id="ANE48048.1"/>
    </source>
</evidence>
<dbReference type="PATRIC" id="fig|1178515.4.peg.3857"/>
<evidence type="ECO:0000259" key="6">
    <source>
        <dbReference type="PROSITE" id="PS51198"/>
    </source>
</evidence>
<dbReference type="InterPro" id="IPR027785">
    <property type="entry name" value="UvrD-like_helicase_C"/>
</dbReference>
<dbReference type="Pfam" id="PF13538">
    <property type="entry name" value="UvrD_C_2"/>
    <property type="match status" value="1"/>
</dbReference>
<dbReference type="InterPro" id="IPR048228">
    <property type="entry name" value="HelD_bacillota"/>
</dbReference>
<dbReference type="InterPro" id="IPR027417">
    <property type="entry name" value="P-loop_NTPase"/>
</dbReference>
<dbReference type="GO" id="GO:0016787">
    <property type="term" value="F:hydrolase activity"/>
    <property type="evidence" value="ECO:0007669"/>
    <property type="project" value="UniProtKB-UniRule"/>
</dbReference>
<dbReference type="GO" id="GO:0005524">
    <property type="term" value="F:ATP binding"/>
    <property type="evidence" value="ECO:0007669"/>
    <property type="project" value="UniProtKB-UniRule"/>
</dbReference>
<evidence type="ECO:0000256" key="2">
    <source>
        <dbReference type="ARBA" id="ARBA00022801"/>
    </source>
</evidence>
<gene>
    <name evidence="7" type="ORF">SY83_19085</name>
</gene>
<dbReference type="GO" id="GO:0000725">
    <property type="term" value="P:recombinational repair"/>
    <property type="evidence" value="ECO:0007669"/>
    <property type="project" value="TreeGrafter"/>
</dbReference>
<dbReference type="EMBL" id="CP011388">
    <property type="protein sequence ID" value="ANE48048.1"/>
    <property type="molecule type" value="Genomic_DNA"/>
</dbReference>
<keyword evidence="2 5" id="KW-0378">Hydrolase</keyword>
<keyword evidence="3 5" id="KW-0347">Helicase</keyword>
<dbReference type="Pfam" id="PF00580">
    <property type="entry name" value="UvrD-helicase"/>
    <property type="match status" value="1"/>
</dbReference>
<evidence type="ECO:0000256" key="4">
    <source>
        <dbReference type="ARBA" id="ARBA00022840"/>
    </source>
</evidence>
<evidence type="ECO:0000313" key="8">
    <source>
        <dbReference type="Proteomes" id="UP000076927"/>
    </source>
</evidence>
<feature type="domain" description="UvrD-like helicase ATP-binding" evidence="6">
    <location>
        <begin position="214"/>
        <end position="620"/>
    </location>
</feature>
<keyword evidence="4 5" id="KW-0067">ATP-binding</keyword>
<dbReference type="GO" id="GO:0003677">
    <property type="term" value="F:DNA binding"/>
    <property type="evidence" value="ECO:0007669"/>
    <property type="project" value="InterPro"/>
</dbReference>
<protein>
    <submittedName>
        <fullName evidence="7">Helicase</fullName>
    </submittedName>
</protein>
<accession>A0A172TLZ0</accession>
<dbReference type="AlphaFoldDB" id="A0A172TLZ0"/>
<keyword evidence="8" id="KW-1185">Reference proteome</keyword>
<dbReference type="GO" id="GO:0043138">
    <property type="term" value="F:3'-5' DNA helicase activity"/>
    <property type="evidence" value="ECO:0007669"/>
    <property type="project" value="TreeGrafter"/>
</dbReference>
<dbReference type="GO" id="GO:0005829">
    <property type="term" value="C:cytosol"/>
    <property type="evidence" value="ECO:0007669"/>
    <property type="project" value="TreeGrafter"/>
</dbReference>
<evidence type="ECO:0000256" key="1">
    <source>
        <dbReference type="ARBA" id="ARBA00022741"/>
    </source>
</evidence>
<reference evidence="7 8" key="1">
    <citation type="submission" date="2015-01" db="EMBL/GenBank/DDBJ databases">
        <title>Paenibacillus swuensis/DY6/whole genome sequencing.</title>
        <authorList>
            <person name="Kim M.K."/>
            <person name="Srinivasan S."/>
            <person name="Lee J.-J."/>
        </authorList>
    </citation>
    <scope>NUCLEOTIDE SEQUENCE [LARGE SCALE GENOMIC DNA]</scope>
    <source>
        <strain evidence="7 8">DY6</strain>
    </source>
</reference>
<dbReference type="RefSeq" id="WP_068609401.1">
    <property type="nucleotide sequence ID" value="NZ_CP011388.1"/>
</dbReference>
<evidence type="ECO:0000256" key="3">
    <source>
        <dbReference type="ARBA" id="ARBA00022806"/>
    </source>
</evidence>
<dbReference type="InterPro" id="IPR014016">
    <property type="entry name" value="UvrD-like_ATP-bd"/>
</dbReference>
<name>A0A172TLZ0_9BACL</name>
<dbReference type="PANTHER" id="PTHR11070:SF17">
    <property type="entry name" value="DNA HELICASE IV"/>
    <property type="match status" value="1"/>
</dbReference>
<proteinExistence type="predicted"/>